<dbReference type="SMART" id="SM00649">
    <property type="entry name" value="RL11"/>
    <property type="match status" value="1"/>
</dbReference>
<dbReference type="SUPFAM" id="SSF54747">
    <property type="entry name" value="Ribosomal L11/L12e N-terminal domain"/>
    <property type="match status" value="1"/>
</dbReference>
<dbReference type="GO" id="GO:0070180">
    <property type="term" value="F:large ribosomal subunit rRNA binding"/>
    <property type="evidence" value="ECO:0007669"/>
    <property type="project" value="TreeGrafter"/>
</dbReference>
<evidence type="ECO:0000256" key="3">
    <source>
        <dbReference type="ARBA" id="ARBA00023274"/>
    </source>
</evidence>
<comment type="similarity">
    <text evidence="1">Belongs to the universal ribosomal protein uL11 family.</text>
</comment>
<reference evidence="5" key="1">
    <citation type="journal article" date="2019" name="Genome Biol. Evol.">
        <title>Nephromyces represents a diverse and novel lineage of the Apicomplexa that has retained apicoplasts.</title>
        <authorList>
            <person name="Munoz-Gomez S.A."/>
            <person name="Durnin K."/>
            <person name="Eme L."/>
            <person name="Paight C."/>
            <person name="Lane C.E."/>
            <person name="Saffo M.B."/>
            <person name="Slamovits C.H."/>
        </authorList>
    </citation>
    <scope>NUCLEOTIDE SEQUENCE</scope>
    <source>
        <strain evidence="5">442</strain>
    </source>
</reference>
<dbReference type="InterPro" id="IPR036796">
    <property type="entry name" value="Ribosomal_uL11_N_sf"/>
</dbReference>
<dbReference type="AlphaFoldDB" id="A0A5C1H7G0"/>
<evidence type="ECO:0000256" key="1">
    <source>
        <dbReference type="ARBA" id="ARBA00010537"/>
    </source>
</evidence>
<dbReference type="InterPro" id="IPR000911">
    <property type="entry name" value="Ribosomal_uL11"/>
</dbReference>
<dbReference type="PANTHER" id="PTHR11661">
    <property type="entry name" value="60S RIBOSOMAL PROTEIN L12"/>
    <property type="match status" value="1"/>
</dbReference>
<organism evidence="5">
    <name type="scientific">Nephromyces sp. ex Molgula occidentalis</name>
    <dbReference type="NCBI Taxonomy" id="2544991"/>
    <lineage>
        <taxon>Eukaryota</taxon>
        <taxon>Sar</taxon>
        <taxon>Alveolata</taxon>
        <taxon>Apicomplexa</taxon>
        <taxon>Aconoidasida</taxon>
        <taxon>Nephromycida</taxon>
        <taxon>Nephromyces</taxon>
    </lineage>
</organism>
<dbReference type="GO" id="GO:0003735">
    <property type="term" value="F:structural constituent of ribosome"/>
    <property type="evidence" value="ECO:0007669"/>
    <property type="project" value="InterPro"/>
</dbReference>
<evidence type="ECO:0000259" key="4">
    <source>
        <dbReference type="Pfam" id="PF03946"/>
    </source>
</evidence>
<accession>A0A5C1H7G0</accession>
<dbReference type="GO" id="GO:0015934">
    <property type="term" value="C:large ribosomal subunit"/>
    <property type="evidence" value="ECO:0007669"/>
    <property type="project" value="TreeGrafter"/>
</dbReference>
<sequence>MLKKIIKIIKLQLKASKATPTSFLGSILGPYGINIIKFCQEYNNLTKLFVNLQVPVIIIIYSDKSYKLKLKTPTTYSLIKKYSIEINKKFLNKENIYEIIKLKEKDFSLLSFIKLKNHICKLAQSLGVSCNI</sequence>
<gene>
    <name evidence="5" type="primary">rpl11</name>
</gene>
<protein>
    <submittedName>
        <fullName evidence="5">50S ribosomal protein L11</fullName>
    </submittedName>
</protein>
<dbReference type="HAMAP" id="MF_00736">
    <property type="entry name" value="Ribosomal_uL11"/>
    <property type="match status" value="1"/>
</dbReference>
<dbReference type="EMBL" id="MK573200">
    <property type="protein sequence ID" value="QEM01590.1"/>
    <property type="molecule type" value="Genomic_DNA"/>
</dbReference>
<dbReference type="PANTHER" id="PTHR11661:SF1">
    <property type="entry name" value="LARGE RIBOSOMAL SUBUNIT PROTEIN UL11M"/>
    <property type="match status" value="1"/>
</dbReference>
<dbReference type="InterPro" id="IPR020784">
    <property type="entry name" value="Ribosomal_uL11_N"/>
</dbReference>
<dbReference type="Pfam" id="PF03946">
    <property type="entry name" value="Ribosomal_L11_N"/>
    <property type="match status" value="1"/>
</dbReference>
<proteinExistence type="inferred from homology"/>
<keyword evidence="3" id="KW-0687">Ribonucleoprotein</keyword>
<name>A0A5C1H7G0_9APIC</name>
<dbReference type="Gene3D" id="3.30.1550.10">
    <property type="entry name" value="Ribosomal protein L11/L12, N-terminal domain"/>
    <property type="match status" value="1"/>
</dbReference>
<evidence type="ECO:0000313" key="5">
    <source>
        <dbReference type="EMBL" id="QEM01590.1"/>
    </source>
</evidence>
<dbReference type="GO" id="GO:0006412">
    <property type="term" value="P:translation"/>
    <property type="evidence" value="ECO:0007669"/>
    <property type="project" value="InterPro"/>
</dbReference>
<keyword evidence="2 5" id="KW-0689">Ribosomal protein</keyword>
<evidence type="ECO:0000256" key="2">
    <source>
        <dbReference type="ARBA" id="ARBA00022980"/>
    </source>
</evidence>
<feature type="domain" description="Large ribosomal subunit protein uL11 N-terminal" evidence="4">
    <location>
        <begin position="9"/>
        <end position="66"/>
    </location>
</feature>